<organism evidence="2 3">
    <name type="scientific">Leminorella grimontii</name>
    <dbReference type="NCBI Taxonomy" id="82981"/>
    <lineage>
        <taxon>Bacteria</taxon>
        <taxon>Pseudomonadati</taxon>
        <taxon>Pseudomonadota</taxon>
        <taxon>Gammaproteobacteria</taxon>
        <taxon>Enterobacterales</taxon>
        <taxon>Budviciaceae</taxon>
        <taxon>Leminorella</taxon>
    </lineage>
</organism>
<sequence>MDQLHQHWLFALSAPTAAMNLDYGASYTAPNFYPNDSELDLTNSWDIDSKSSLIETVTRMVDDGHAENLASPYYLWHRLTPSRWKDYCASQEAYRLPALEFVAGTAMVCGDGGIRAWDLSRMGFLCRIGVLNGWLTEEESLWFQSRIARRARHYYANWHTYTAGFVTGRTYWLALQEEDPDLKRCALNNQGLQDGNVTLCNRLLGGEDSPYMRLPWDIDMEQVDMDKPDSLAEVDWQ</sequence>
<comment type="caution">
    <text evidence="2">The sequence shown here is derived from an EMBL/GenBank/DDBJ whole genome shotgun (WGS) entry which is preliminary data.</text>
</comment>
<proteinExistence type="predicted"/>
<dbReference type="RefSeq" id="WP_027275130.1">
    <property type="nucleotide sequence ID" value="NZ_BRLH01000011.1"/>
</dbReference>
<dbReference type="Pfam" id="PF06889">
    <property type="entry name" value="DUF1266"/>
    <property type="match status" value="1"/>
</dbReference>
<keyword evidence="3" id="KW-1185">Reference proteome</keyword>
<protein>
    <recommendedName>
        <fullName evidence="1">DUF1266 domain-containing protein</fullName>
    </recommendedName>
</protein>
<dbReference type="Proteomes" id="UP001058124">
    <property type="component" value="Unassembled WGS sequence"/>
</dbReference>
<evidence type="ECO:0000313" key="2">
    <source>
        <dbReference type="EMBL" id="GKX57146.1"/>
    </source>
</evidence>
<dbReference type="EMBL" id="BRLH01000011">
    <property type="protein sequence ID" value="GKX57146.1"/>
    <property type="molecule type" value="Genomic_DNA"/>
</dbReference>
<evidence type="ECO:0000313" key="3">
    <source>
        <dbReference type="Proteomes" id="UP001058124"/>
    </source>
</evidence>
<accession>A0AAV5N4W5</accession>
<gene>
    <name evidence="2" type="ORF">SOASR030_32580</name>
</gene>
<dbReference type="AlphaFoldDB" id="A0AAV5N4W5"/>
<name>A0AAV5N4W5_9GAMM</name>
<feature type="domain" description="DUF1266" evidence="1">
    <location>
        <begin position="41"/>
        <end position="216"/>
    </location>
</feature>
<dbReference type="InterPro" id="IPR009677">
    <property type="entry name" value="DUF1266"/>
</dbReference>
<evidence type="ECO:0000259" key="1">
    <source>
        <dbReference type="Pfam" id="PF06889"/>
    </source>
</evidence>
<reference evidence="2" key="1">
    <citation type="submission" date="2022-06" db="EMBL/GenBank/DDBJ databases">
        <title>Draft genome sequences of Leminorella grimontii str. JCM5902.</title>
        <authorList>
            <person name="Wakabayashi Y."/>
            <person name="Kojima K."/>
        </authorList>
    </citation>
    <scope>NUCLEOTIDE SEQUENCE</scope>
    <source>
        <strain evidence="2">JCM 5902</strain>
    </source>
</reference>